<dbReference type="Gene3D" id="3.30.70.1170">
    <property type="entry name" value="Sun protein, domain 3"/>
    <property type="match status" value="1"/>
</dbReference>
<sequence length="611" mass="67379">MSLYHEAAAILSSSGSEGGSLKSRIYGNKDLKSPPAQLYALVFETCKWSPVLKEVIDASDVLKHERKLNPVLSLLLVHDFLVAKQGIALPQTHGLRASVERHKARLNSEFTRARLRRKLPSVEALRDHVEAAARTGPVHPRWIRINTLKTTATDQLETTFKAFEPVPSVQDVVKSTGKALCFDPHVPNLLAVSPGTDFTKTEAYKSGAIILQDKASCFPAYLLNPGPEDGDVIDTCAAPGNKTTHLAAIIQSRSASPRTVYAFEKDKLRAKTLERMVKVAGSDSFTKIRQGQDFLKVNPAAEEYRHVGALLLDPSCSGSGIVGRDEMPELHLPEIPGSKPAKSQTPKEKKRKRKDDEAQLKTLMVDDDGETTVVSSAKELEARIEALSSFQLTLLLHAFKFPAAKKITYSTCSLYAGENENIVQKALESEIAKERGWRILKRENQVRGMRDWPVRGSLEACDGNQEVADACIRAYKDDEHCVMGFFVAAFVREPTTQVDGDGPYLRDDHGRIIRDLMGIPTLKSTGEKAVEPSEMFGSSDQVVIVPGQDGHLGGKDGDGPYLRDQKGRIIRDSNGMPTIKPEISRKATQNDEEQDSADDEDEHDSWDGFED</sequence>
<dbReference type="PANTHER" id="PTHR22807">
    <property type="entry name" value="NOP2 YEAST -RELATED NOL1/NOP2/FMU SUN DOMAIN-CONTAINING"/>
    <property type="match status" value="1"/>
</dbReference>
<evidence type="ECO:0000259" key="7">
    <source>
        <dbReference type="PROSITE" id="PS51686"/>
    </source>
</evidence>
<feature type="binding site" evidence="5">
    <location>
        <begin position="236"/>
        <end position="242"/>
    </location>
    <ligand>
        <name>S-adenosyl-L-methionine</name>
        <dbReference type="ChEBI" id="CHEBI:59789"/>
    </ligand>
</feature>
<feature type="region of interest" description="Disordered" evidence="6">
    <location>
        <begin position="330"/>
        <end position="357"/>
    </location>
</feature>
<dbReference type="Pfam" id="PF01189">
    <property type="entry name" value="Methyltr_RsmB-F"/>
    <property type="match status" value="1"/>
</dbReference>
<evidence type="ECO:0000313" key="8">
    <source>
        <dbReference type="EMBL" id="OIW33741.1"/>
    </source>
</evidence>
<dbReference type="OrthoDB" id="435282at2759"/>
<dbReference type="GO" id="GO:0070475">
    <property type="term" value="P:rRNA base methylation"/>
    <property type="evidence" value="ECO:0007669"/>
    <property type="project" value="TreeGrafter"/>
</dbReference>
<reference evidence="8 9" key="1">
    <citation type="submission" date="2016-10" db="EMBL/GenBank/DDBJ databases">
        <title>Draft genome sequence of Coniochaeta ligniaria NRRL30616, a lignocellulolytic fungus for bioabatement of inhibitors in plant biomass hydrolysates.</title>
        <authorList>
            <consortium name="DOE Joint Genome Institute"/>
            <person name="Jimenez D.J."/>
            <person name="Hector R.E."/>
            <person name="Riley R."/>
            <person name="Sun H."/>
            <person name="Grigoriev I.V."/>
            <person name="Van Elsas J.D."/>
            <person name="Nichols N.N."/>
        </authorList>
    </citation>
    <scope>NUCLEOTIDE SEQUENCE [LARGE SCALE GENOMIC DNA]</scope>
    <source>
        <strain evidence="8 9">NRRL 30616</strain>
    </source>
</reference>
<feature type="region of interest" description="Disordered" evidence="6">
    <location>
        <begin position="551"/>
        <end position="611"/>
    </location>
</feature>
<evidence type="ECO:0000256" key="4">
    <source>
        <dbReference type="ARBA" id="ARBA00022884"/>
    </source>
</evidence>
<evidence type="ECO:0000256" key="2">
    <source>
        <dbReference type="ARBA" id="ARBA00022679"/>
    </source>
</evidence>
<evidence type="ECO:0000256" key="3">
    <source>
        <dbReference type="ARBA" id="ARBA00022691"/>
    </source>
</evidence>
<dbReference type="PRINTS" id="PR02008">
    <property type="entry name" value="RCMTFAMILY"/>
</dbReference>
<dbReference type="AlphaFoldDB" id="A0A1J7J2P5"/>
<dbReference type="EMBL" id="KV875094">
    <property type="protein sequence ID" value="OIW33741.1"/>
    <property type="molecule type" value="Genomic_DNA"/>
</dbReference>
<proteinExistence type="inferred from homology"/>
<dbReference type="FunFam" id="3.30.70.1170:FF:000006">
    <property type="entry name" value="NOL1/NOP2/Sun domain family protein"/>
    <property type="match status" value="1"/>
</dbReference>
<organism evidence="8 9">
    <name type="scientific">Coniochaeta ligniaria NRRL 30616</name>
    <dbReference type="NCBI Taxonomy" id="1408157"/>
    <lineage>
        <taxon>Eukaryota</taxon>
        <taxon>Fungi</taxon>
        <taxon>Dikarya</taxon>
        <taxon>Ascomycota</taxon>
        <taxon>Pezizomycotina</taxon>
        <taxon>Sordariomycetes</taxon>
        <taxon>Sordariomycetidae</taxon>
        <taxon>Coniochaetales</taxon>
        <taxon>Coniochaetaceae</taxon>
        <taxon>Coniochaeta</taxon>
    </lineage>
</organism>
<protein>
    <submittedName>
        <fullName evidence="8">S-adenosyl-L-methionine-dependent methyltransferase</fullName>
    </submittedName>
</protein>
<dbReference type="SUPFAM" id="SSF53335">
    <property type="entry name" value="S-adenosyl-L-methionine-dependent methyltransferases"/>
    <property type="match status" value="1"/>
</dbReference>
<keyword evidence="2 5" id="KW-0808">Transferase</keyword>
<dbReference type="PROSITE" id="PS51686">
    <property type="entry name" value="SAM_MT_RSMB_NOP"/>
    <property type="match status" value="1"/>
</dbReference>
<dbReference type="InParanoid" id="A0A1J7J2P5"/>
<keyword evidence="4 5" id="KW-0694">RNA-binding</keyword>
<keyword evidence="9" id="KW-1185">Reference proteome</keyword>
<keyword evidence="1 5" id="KW-0489">Methyltransferase</keyword>
<dbReference type="InterPro" id="IPR029063">
    <property type="entry name" value="SAM-dependent_MTases_sf"/>
</dbReference>
<feature type="domain" description="SAM-dependent MTase RsmB/NOP-type" evidence="7">
    <location>
        <begin position="131"/>
        <end position="493"/>
    </location>
</feature>
<accession>A0A1J7J2P5</accession>
<evidence type="ECO:0000256" key="6">
    <source>
        <dbReference type="SAM" id="MobiDB-lite"/>
    </source>
</evidence>
<keyword evidence="3 5" id="KW-0949">S-adenosyl-L-methionine</keyword>
<dbReference type="InterPro" id="IPR049560">
    <property type="entry name" value="MeTrfase_RsmB-F_NOP2_cat"/>
</dbReference>
<evidence type="ECO:0000313" key="9">
    <source>
        <dbReference type="Proteomes" id="UP000182658"/>
    </source>
</evidence>
<dbReference type="GO" id="GO:0008173">
    <property type="term" value="F:RNA methyltransferase activity"/>
    <property type="evidence" value="ECO:0007669"/>
    <property type="project" value="InterPro"/>
</dbReference>
<evidence type="ECO:0000256" key="5">
    <source>
        <dbReference type="PROSITE-ProRule" id="PRU01023"/>
    </source>
</evidence>
<dbReference type="FunCoup" id="A0A1J7J2P5">
    <property type="interactions" value="513"/>
</dbReference>
<dbReference type="Gene3D" id="3.40.50.150">
    <property type="entry name" value="Vaccinia Virus protein VP39"/>
    <property type="match status" value="1"/>
</dbReference>
<dbReference type="Pfam" id="PF21148">
    <property type="entry name" value="NSUN5_fdxn-like"/>
    <property type="match status" value="1"/>
</dbReference>
<feature type="active site" description="Nucleophile" evidence="5">
    <location>
        <position position="412"/>
    </location>
</feature>
<evidence type="ECO:0000256" key="1">
    <source>
        <dbReference type="ARBA" id="ARBA00022603"/>
    </source>
</evidence>
<comment type="caution">
    <text evidence="5">Lacks conserved residue(s) required for the propagation of feature annotation.</text>
</comment>
<feature type="compositionally biased region" description="Basic and acidic residues" evidence="6">
    <location>
        <begin position="552"/>
        <end position="571"/>
    </location>
</feature>
<gene>
    <name evidence="8" type="ORF">CONLIGDRAFT_190071</name>
</gene>
<dbReference type="PANTHER" id="PTHR22807:SF4">
    <property type="entry name" value="28S RRNA (CYTOSINE-C(5))-METHYLTRANSFERASE"/>
    <property type="match status" value="1"/>
</dbReference>
<dbReference type="GO" id="GO:0005730">
    <property type="term" value="C:nucleolus"/>
    <property type="evidence" value="ECO:0007669"/>
    <property type="project" value="TreeGrafter"/>
</dbReference>
<feature type="binding site" evidence="5">
    <location>
        <position position="313"/>
    </location>
    <ligand>
        <name>S-adenosyl-L-methionine</name>
        <dbReference type="ChEBI" id="CHEBI:59789"/>
    </ligand>
</feature>
<dbReference type="STRING" id="1408157.A0A1J7J2P5"/>
<dbReference type="Proteomes" id="UP000182658">
    <property type="component" value="Unassembled WGS sequence"/>
</dbReference>
<feature type="compositionally biased region" description="Acidic residues" evidence="6">
    <location>
        <begin position="590"/>
        <end position="611"/>
    </location>
</feature>
<dbReference type="InterPro" id="IPR049561">
    <property type="entry name" value="NSUN5_7_fdxn-like"/>
</dbReference>
<name>A0A1J7J2P5_9PEZI</name>
<comment type="similarity">
    <text evidence="5">Belongs to the class I-like SAM-binding methyltransferase superfamily. RsmB/NOP family.</text>
</comment>
<dbReference type="GO" id="GO:0003723">
    <property type="term" value="F:RNA binding"/>
    <property type="evidence" value="ECO:0007669"/>
    <property type="project" value="UniProtKB-UniRule"/>
</dbReference>
<dbReference type="InterPro" id="IPR048889">
    <property type="entry name" value="NSUN5_RCM1_N"/>
</dbReference>
<dbReference type="InterPro" id="IPR001678">
    <property type="entry name" value="MeTrfase_RsmB-F_NOP2_dom"/>
</dbReference>
<feature type="binding site" evidence="5">
    <location>
        <position position="264"/>
    </location>
    <ligand>
        <name>S-adenosyl-L-methionine</name>
        <dbReference type="ChEBI" id="CHEBI:59789"/>
    </ligand>
</feature>
<dbReference type="InterPro" id="IPR023267">
    <property type="entry name" value="RCMT"/>
</dbReference>
<dbReference type="Pfam" id="PF21153">
    <property type="entry name" value="NSUN5_N"/>
    <property type="match status" value="1"/>
</dbReference>